<organism evidence="1 2">
    <name type="scientific">Nelumbo nucifera</name>
    <name type="common">Sacred lotus</name>
    <dbReference type="NCBI Taxonomy" id="4432"/>
    <lineage>
        <taxon>Eukaryota</taxon>
        <taxon>Viridiplantae</taxon>
        <taxon>Streptophyta</taxon>
        <taxon>Embryophyta</taxon>
        <taxon>Tracheophyta</taxon>
        <taxon>Spermatophyta</taxon>
        <taxon>Magnoliopsida</taxon>
        <taxon>Proteales</taxon>
        <taxon>Nelumbonaceae</taxon>
        <taxon>Nelumbo</taxon>
    </lineage>
</organism>
<proteinExistence type="predicted"/>
<reference evidence="1 2" key="1">
    <citation type="journal article" date="2020" name="Mol. Biol. Evol.">
        <title>Distinct Expression and Methylation Patterns for Genes with Different Fates following a Single Whole-Genome Duplication in Flowering Plants.</title>
        <authorList>
            <person name="Shi T."/>
            <person name="Rahmani R.S."/>
            <person name="Gugger P.F."/>
            <person name="Wang M."/>
            <person name="Li H."/>
            <person name="Zhang Y."/>
            <person name="Li Z."/>
            <person name="Wang Q."/>
            <person name="Van de Peer Y."/>
            <person name="Marchal K."/>
            <person name="Chen J."/>
        </authorList>
    </citation>
    <scope>NUCLEOTIDE SEQUENCE [LARGE SCALE GENOMIC DNA]</scope>
    <source>
        <tissue evidence="1">Leaf</tissue>
    </source>
</reference>
<protein>
    <submittedName>
        <fullName evidence="1">Uncharacterized protein</fullName>
    </submittedName>
</protein>
<keyword evidence="2" id="KW-1185">Reference proteome</keyword>
<accession>A0A822XPY7</accession>
<evidence type="ECO:0000313" key="1">
    <source>
        <dbReference type="EMBL" id="DAD23664.1"/>
    </source>
</evidence>
<dbReference type="Proteomes" id="UP000607653">
    <property type="component" value="Unassembled WGS sequence"/>
</dbReference>
<name>A0A822XPY7_NELNU</name>
<sequence>MKLNTERPRISDDKWRNIFFMANGWGSKEAKAWLAFKRSQQIPIPKHGHNPMALNTMVQKDEEIVDVKPLAIFCADTLKIAGLKKIHHKCWAILY</sequence>
<dbReference type="AlphaFoldDB" id="A0A822XPY7"/>
<comment type="caution">
    <text evidence="1">The sequence shown here is derived from an EMBL/GenBank/DDBJ whole genome shotgun (WGS) entry which is preliminary data.</text>
</comment>
<evidence type="ECO:0000313" key="2">
    <source>
        <dbReference type="Proteomes" id="UP000607653"/>
    </source>
</evidence>
<dbReference type="EMBL" id="DUZY01000001">
    <property type="protein sequence ID" value="DAD23664.1"/>
    <property type="molecule type" value="Genomic_DNA"/>
</dbReference>
<gene>
    <name evidence="1" type="ORF">HUJ06_025127</name>
</gene>